<dbReference type="PANTHER" id="PTHR31736:SF9">
    <property type="entry name" value="ENDO-XYLOGALACTURONAN HYDROLASE A-RELATED"/>
    <property type="match status" value="1"/>
</dbReference>
<evidence type="ECO:0000256" key="5">
    <source>
        <dbReference type="ARBA" id="ARBA00023277"/>
    </source>
</evidence>
<dbReference type="Proteomes" id="UP000019402">
    <property type="component" value="Unassembled WGS sequence"/>
</dbReference>
<gene>
    <name evidence="10" type="ORF">JCM21142_93801</name>
</gene>
<reference evidence="10 11" key="1">
    <citation type="journal article" date="2014" name="Genome Announc.">
        <title>Draft Genome Sequence of Cytophaga fermentans JCM 21142T, a Facultative Anaerobe Isolated from Marine Mud.</title>
        <authorList>
            <person name="Starns D."/>
            <person name="Oshima K."/>
            <person name="Suda W."/>
            <person name="Iino T."/>
            <person name="Yuki M."/>
            <person name="Inoue J."/>
            <person name="Kitamura K."/>
            <person name="Iida T."/>
            <person name="Darby A."/>
            <person name="Hattori M."/>
            <person name="Ohkuma M."/>
        </authorList>
    </citation>
    <scope>NUCLEOTIDE SEQUENCE [LARGE SCALE GENOMIC DNA]</scope>
    <source>
        <strain evidence="10 11">JCM 21142</strain>
    </source>
</reference>
<keyword evidence="7" id="KW-0624">Polysaccharide degradation</keyword>
<sequence>MNLFRFLQGLIIVLFFEGAVSSQKLMIYSVPNQIKYSGHNDDFTVQVKQNGGVWRDLFEYNVKVDLDNPQDASMVTFDFEGSVEVRVKKNNGKVREVKIRPSSLGIKHEVIGNDIFFRLDKPVKLSIEINGDRLHNLHLFANPVLKDIPQQNDPNIIYFGPGYHKPGDQPGNVYHIPSGKTVYLDGGAVVNGKFLIDRAKDVKIMGHGIVWHPERGVEIRYSENVYIDGPVFINPSHYTVYGGQVDGLTIENIKSFSCRGWSDGIDLMSCSNVNINDVFLRNSDDCIALYGHRWQFYGSARNIVVKNSVLWADVAHPTNMGLHGNAKAGGDSIENVTFTNLDILEHDEDDPNYQGCFAISNTDNNLVRNITYRNIRIEGIQEGQLFNFRTLYNEKYSGAPGRNVEGVLLENISYTGGFVNPSTIGGYSNERKVDGVRFKNVTINGEPFSLDSRDHVHLKEFISDIKVK</sequence>
<proteinExistence type="inferred from homology"/>
<keyword evidence="5" id="KW-0119">Carbohydrate metabolism</keyword>
<dbReference type="EMBL" id="BAMD01000067">
    <property type="protein sequence ID" value="GAF05078.1"/>
    <property type="molecule type" value="Genomic_DNA"/>
</dbReference>
<dbReference type="STRING" id="869213.GCA_000517085_01098"/>
<evidence type="ECO:0000256" key="7">
    <source>
        <dbReference type="ARBA" id="ARBA00023326"/>
    </source>
</evidence>
<comment type="similarity">
    <text evidence="1 9">Belongs to the glycosyl hydrolase 28 family.</text>
</comment>
<keyword evidence="2" id="KW-0677">Repeat</keyword>
<dbReference type="InterPro" id="IPR011050">
    <property type="entry name" value="Pectin_lyase_fold/virulence"/>
</dbReference>
<evidence type="ECO:0000256" key="3">
    <source>
        <dbReference type="ARBA" id="ARBA00022801"/>
    </source>
</evidence>
<comment type="function">
    <text evidence="8">Pectinolytic enzyme involved in the degradation of xylogalacturonan (xga), a galacturonan backbone heavily substituted with xylose, and which is one important component of the hairy regions of pectin. Activity requires a galacturonic acid backbone substituted with xylose.</text>
</comment>
<dbReference type="GO" id="GO:0000272">
    <property type="term" value="P:polysaccharide catabolic process"/>
    <property type="evidence" value="ECO:0007669"/>
    <property type="project" value="UniProtKB-KW"/>
</dbReference>
<dbReference type="Gene3D" id="2.160.20.10">
    <property type="entry name" value="Single-stranded right-handed beta-helix, Pectin lyase-like"/>
    <property type="match status" value="1"/>
</dbReference>
<dbReference type="InterPro" id="IPR012334">
    <property type="entry name" value="Pectin_lyas_fold"/>
</dbReference>
<evidence type="ECO:0000256" key="8">
    <source>
        <dbReference type="ARBA" id="ARBA00037278"/>
    </source>
</evidence>
<evidence type="ECO:0000313" key="11">
    <source>
        <dbReference type="Proteomes" id="UP000019402"/>
    </source>
</evidence>
<protein>
    <submittedName>
        <fullName evidence="10">Glycosyl hydrolase family 28</fullName>
    </submittedName>
</protein>
<evidence type="ECO:0000256" key="1">
    <source>
        <dbReference type="ARBA" id="ARBA00008834"/>
    </source>
</evidence>
<keyword evidence="3 9" id="KW-0378">Hydrolase</keyword>
<evidence type="ECO:0000256" key="2">
    <source>
        <dbReference type="ARBA" id="ARBA00022737"/>
    </source>
</evidence>
<accession>W7YC96</accession>
<evidence type="ECO:0000313" key="10">
    <source>
        <dbReference type="EMBL" id="GAF05078.1"/>
    </source>
</evidence>
<dbReference type="SUPFAM" id="SSF51126">
    <property type="entry name" value="Pectin lyase-like"/>
    <property type="match status" value="1"/>
</dbReference>
<keyword evidence="4" id="KW-0325">Glycoprotein</keyword>
<dbReference type="InterPro" id="IPR000743">
    <property type="entry name" value="Glyco_hydro_28"/>
</dbReference>
<dbReference type="OrthoDB" id="9795222at2"/>
<evidence type="ECO:0000256" key="4">
    <source>
        <dbReference type="ARBA" id="ARBA00023180"/>
    </source>
</evidence>
<dbReference type="RefSeq" id="WP_027470999.1">
    <property type="nucleotide sequence ID" value="NZ_BAMD01000067.1"/>
</dbReference>
<dbReference type="Pfam" id="PF00295">
    <property type="entry name" value="Glyco_hydro_28"/>
    <property type="match status" value="1"/>
</dbReference>
<dbReference type="PANTHER" id="PTHR31736">
    <property type="match status" value="1"/>
</dbReference>
<name>W7YC96_9BACT</name>
<keyword evidence="6 9" id="KW-0326">Glycosidase</keyword>
<comment type="caution">
    <text evidence="10">The sequence shown here is derived from an EMBL/GenBank/DDBJ whole genome shotgun (WGS) entry which is preliminary data.</text>
</comment>
<organism evidence="10 11">
    <name type="scientific">Saccharicrinis fermentans DSM 9555 = JCM 21142</name>
    <dbReference type="NCBI Taxonomy" id="869213"/>
    <lineage>
        <taxon>Bacteria</taxon>
        <taxon>Pseudomonadati</taxon>
        <taxon>Bacteroidota</taxon>
        <taxon>Bacteroidia</taxon>
        <taxon>Marinilabiliales</taxon>
        <taxon>Marinilabiliaceae</taxon>
        <taxon>Saccharicrinis</taxon>
    </lineage>
</organism>
<dbReference type="AlphaFoldDB" id="W7YC96"/>
<evidence type="ECO:0000256" key="9">
    <source>
        <dbReference type="RuleBase" id="RU361169"/>
    </source>
</evidence>
<keyword evidence="11" id="KW-1185">Reference proteome</keyword>
<dbReference type="eggNOG" id="COG5434">
    <property type="taxonomic scope" value="Bacteria"/>
</dbReference>
<evidence type="ECO:0000256" key="6">
    <source>
        <dbReference type="ARBA" id="ARBA00023295"/>
    </source>
</evidence>
<dbReference type="GO" id="GO:0004650">
    <property type="term" value="F:polygalacturonase activity"/>
    <property type="evidence" value="ECO:0007669"/>
    <property type="project" value="InterPro"/>
</dbReference>